<evidence type="ECO:0000313" key="2">
    <source>
        <dbReference type="Proteomes" id="UP000754883"/>
    </source>
</evidence>
<dbReference type="AlphaFoldDB" id="A0A9N9U8H5"/>
<dbReference type="Proteomes" id="UP000754883">
    <property type="component" value="Unassembled WGS sequence"/>
</dbReference>
<gene>
    <name evidence="1" type="ORF">CBYS24578_00017374</name>
</gene>
<evidence type="ECO:0000313" key="1">
    <source>
        <dbReference type="EMBL" id="CAG9981750.1"/>
    </source>
</evidence>
<proteinExistence type="predicted"/>
<comment type="caution">
    <text evidence="1">The sequence shown here is derived from an EMBL/GenBank/DDBJ whole genome shotgun (WGS) entry which is preliminary data.</text>
</comment>
<reference evidence="1" key="1">
    <citation type="submission" date="2021-10" db="EMBL/GenBank/DDBJ databases">
        <authorList>
            <person name="Piombo E."/>
        </authorList>
    </citation>
    <scope>NUCLEOTIDE SEQUENCE</scope>
</reference>
<sequence>MKRSALHLIGPDVVRKVSRDRLVEDVFDRDMGVKSTANAGRKLRRGKGVSVKIKGVIRGANFNAKYIAKYLAQRGFYFVARGHVLRSRLGFRGGSGSPTKFSSIHFTVANDRHLWYYHDLRWNHVIWEQCRREAGWVFALRLCYLTCYTARLPFVKLGNIVGGVVVVLIQKPPPALDASRMEGCAVWRLTLRPSLR</sequence>
<accession>A0A9N9U8H5</accession>
<keyword evidence="2" id="KW-1185">Reference proteome</keyword>
<organism evidence="1 2">
    <name type="scientific">Clonostachys byssicola</name>
    <dbReference type="NCBI Taxonomy" id="160290"/>
    <lineage>
        <taxon>Eukaryota</taxon>
        <taxon>Fungi</taxon>
        <taxon>Dikarya</taxon>
        <taxon>Ascomycota</taxon>
        <taxon>Pezizomycotina</taxon>
        <taxon>Sordariomycetes</taxon>
        <taxon>Hypocreomycetidae</taxon>
        <taxon>Hypocreales</taxon>
        <taxon>Bionectriaceae</taxon>
        <taxon>Clonostachys</taxon>
    </lineage>
</organism>
<dbReference type="EMBL" id="CABFNO020001327">
    <property type="protein sequence ID" value="CAG9981750.1"/>
    <property type="molecule type" value="Genomic_DNA"/>
</dbReference>
<protein>
    <submittedName>
        <fullName evidence="1">Uncharacterized protein</fullName>
    </submittedName>
</protein>
<name>A0A9N9U8H5_9HYPO</name>